<keyword evidence="3" id="KW-0067">ATP-binding</keyword>
<dbReference type="FunFam" id="3.30.930.10:FF:000227">
    <property type="entry name" value="Pyrrolysyl-tRNA synthetase"/>
    <property type="match status" value="1"/>
</dbReference>
<name>G9XT53_DESHA</name>
<keyword evidence="4" id="KW-0648">Protein biosynthesis</keyword>
<dbReference type="GO" id="GO:0140096">
    <property type="term" value="F:catalytic activity, acting on a protein"/>
    <property type="evidence" value="ECO:0007669"/>
    <property type="project" value="UniProtKB-ARBA"/>
</dbReference>
<dbReference type="SUPFAM" id="SSF55681">
    <property type="entry name" value="Class II aaRS and biotin synthetases"/>
    <property type="match status" value="1"/>
</dbReference>
<evidence type="ECO:0000313" key="7">
    <source>
        <dbReference type="EMBL" id="EHL05230.1"/>
    </source>
</evidence>
<evidence type="ECO:0000256" key="4">
    <source>
        <dbReference type="ARBA" id="ARBA00022917"/>
    </source>
</evidence>
<dbReference type="RefSeq" id="WP_005815345.1">
    <property type="nucleotide sequence ID" value="NZ_JH414485.1"/>
</dbReference>
<dbReference type="GO" id="GO:0016740">
    <property type="term" value="F:transferase activity"/>
    <property type="evidence" value="ECO:0007669"/>
    <property type="project" value="UniProtKB-ARBA"/>
</dbReference>
<dbReference type="PROSITE" id="PS50862">
    <property type="entry name" value="AA_TRNA_LIGASE_II"/>
    <property type="match status" value="1"/>
</dbReference>
<feature type="domain" description="Aminoacyl-transfer RNA synthetases class-II family profile" evidence="6">
    <location>
        <begin position="99"/>
        <end position="287"/>
    </location>
</feature>
<dbReference type="EMBL" id="AFZX01000106">
    <property type="protein sequence ID" value="EHL05230.1"/>
    <property type="molecule type" value="Genomic_DNA"/>
</dbReference>
<sequence length="312" mass="35914">MDRIDHTDSKFVQAGETPVLPATFMFLTRRDPSLSSFWTKVQYQRLKELNASGEQLEMGFSDALSRDRAFQGIEHQLMSQGKRHLEQLRTVKHRPALLELEEKLAKALHQQGFVQVVTPTIITKSALAKMTIGEDHPLFSQVFWLDGKKCLRPMLAPNLYTLWRELERLWDKPIRIFEIGTCYRKESQGAQHLNEFTMLNLTELGTPLEERHQRLEDMARWVLEAAGIREFELVTESSVVYGDTVDVMKGDLELASGAMGPHFLDEKWEIFDPWVGLGFGLERLLMIREGTQHVQSMARSLSYLDGVRLNIN</sequence>
<dbReference type="InterPro" id="IPR045864">
    <property type="entry name" value="aa-tRNA-synth_II/BPL/LPL"/>
</dbReference>
<dbReference type="InterPro" id="IPR006195">
    <property type="entry name" value="aa-tRNA-synth_II"/>
</dbReference>
<keyword evidence="1 7" id="KW-0436">Ligase</keyword>
<evidence type="ECO:0000313" key="8">
    <source>
        <dbReference type="Proteomes" id="UP000004416"/>
    </source>
</evidence>
<evidence type="ECO:0000259" key="6">
    <source>
        <dbReference type="PROSITE" id="PS50862"/>
    </source>
</evidence>
<dbReference type="NCBIfam" id="TIGR02367">
    <property type="entry name" value="PylS_Cterm"/>
    <property type="match status" value="1"/>
</dbReference>
<dbReference type="PATRIC" id="fig|537010.4.peg.3884"/>
<dbReference type="GO" id="GO:0000049">
    <property type="term" value="F:tRNA binding"/>
    <property type="evidence" value="ECO:0007669"/>
    <property type="project" value="InterPro"/>
</dbReference>
<proteinExistence type="predicted"/>
<gene>
    <name evidence="7" type="ORF">HMPREF0322_04159</name>
</gene>
<keyword evidence="5" id="KW-0030">Aminoacyl-tRNA synthetase</keyword>
<evidence type="ECO:0000256" key="2">
    <source>
        <dbReference type="ARBA" id="ARBA00022741"/>
    </source>
</evidence>
<dbReference type="GO" id="GO:0004812">
    <property type="term" value="F:aminoacyl-tRNA ligase activity"/>
    <property type="evidence" value="ECO:0007669"/>
    <property type="project" value="UniProtKB-KW"/>
</dbReference>
<dbReference type="Gene3D" id="1.10.287.540">
    <property type="entry name" value="Helix hairpin bin"/>
    <property type="match status" value="1"/>
</dbReference>
<dbReference type="Proteomes" id="UP000004416">
    <property type="component" value="Unassembled WGS sequence"/>
</dbReference>
<protein>
    <submittedName>
        <fullName evidence="7">Pyrrolysine--tRNA ligase, region</fullName>
    </submittedName>
</protein>
<dbReference type="Gene3D" id="3.30.930.10">
    <property type="entry name" value="Bira Bifunctional Protein, Domain 2"/>
    <property type="match status" value="1"/>
</dbReference>
<dbReference type="GO" id="GO:0043039">
    <property type="term" value="P:tRNA aminoacylation"/>
    <property type="evidence" value="ECO:0007669"/>
    <property type="project" value="InterPro"/>
</dbReference>
<dbReference type="GO" id="GO:0005524">
    <property type="term" value="F:ATP binding"/>
    <property type="evidence" value="ECO:0007669"/>
    <property type="project" value="UniProtKB-KW"/>
</dbReference>
<reference evidence="7 8" key="1">
    <citation type="submission" date="2011-08" db="EMBL/GenBank/DDBJ databases">
        <authorList>
            <person name="Weinstock G."/>
            <person name="Sodergren E."/>
            <person name="Clifton S."/>
            <person name="Fulton L."/>
            <person name="Fulton B."/>
            <person name="Courtney L."/>
            <person name="Fronick C."/>
            <person name="Harrison M."/>
            <person name="Strong C."/>
            <person name="Farmer C."/>
            <person name="Delahaunty K."/>
            <person name="Markovic C."/>
            <person name="Hall O."/>
            <person name="Minx P."/>
            <person name="Tomlinson C."/>
            <person name="Mitreva M."/>
            <person name="Hou S."/>
            <person name="Chen J."/>
            <person name="Wollam A."/>
            <person name="Pepin K.H."/>
            <person name="Johnson M."/>
            <person name="Bhonagiri V."/>
            <person name="Zhang X."/>
            <person name="Suruliraj S."/>
            <person name="Warren W."/>
            <person name="Chinwalla A."/>
            <person name="Mardis E.R."/>
            <person name="Wilson R.K."/>
        </authorList>
    </citation>
    <scope>NUCLEOTIDE SEQUENCE [LARGE SCALE GENOMIC DNA]</scope>
    <source>
        <strain evidence="7 8">DP7</strain>
    </source>
</reference>
<dbReference type="HOGENOM" id="CLU_1010485_0_0_9"/>
<dbReference type="AlphaFoldDB" id="G9XT53"/>
<comment type="caution">
    <text evidence="7">The sequence shown here is derived from an EMBL/GenBank/DDBJ whole genome shotgun (WGS) entry which is preliminary data.</text>
</comment>
<dbReference type="InterPro" id="IPR002319">
    <property type="entry name" value="Phenylalanyl-tRNA_Synthase"/>
</dbReference>
<keyword evidence="2" id="KW-0547">Nucleotide-binding</keyword>
<dbReference type="Pfam" id="PF01409">
    <property type="entry name" value="tRNA-synt_2d"/>
    <property type="match status" value="1"/>
</dbReference>
<evidence type="ECO:0000256" key="3">
    <source>
        <dbReference type="ARBA" id="ARBA00022840"/>
    </source>
</evidence>
<dbReference type="InterPro" id="IPR023877">
    <property type="entry name" value="Pyrrolysyl-tRNA_ligase_C"/>
</dbReference>
<accession>G9XT53</accession>
<evidence type="ECO:0000256" key="5">
    <source>
        <dbReference type="ARBA" id="ARBA00023146"/>
    </source>
</evidence>
<organism evidence="7 8">
    <name type="scientific">Desulfitobacterium hafniense DP7</name>
    <dbReference type="NCBI Taxonomy" id="537010"/>
    <lineage>
        <taxon>Bacteria</taxon>
        <taxon>Bacillati</taxon>
        <taxon>Bacillota</taxon>
        <taxon>Clostridia</taxon>
        <taxon>Eubacteriales</taxon>
        <taxon>Desulfitobacteriaceae</taxon>
        <taxon>Desulfitobacterium</taxon>
    </lineage>
</organism>
<dbReference type="GO" id="GO:0006412">
    <property type="term" value="P:translation"/>
    <property type="evidence" value="ECO:0007669"/>
    <property type="project" value="UniProtKB-KW"/>
</dbReference>
<evidence type="ECO:0000256" key="1">
    <source>
        <dbReference type="ARBA" id="ARBA00022598"/>
    </source>
</evidence>